<protein>
    <submittedName>
        <fullName evidence="2">Uncharacterized protein</fullName>
    </submittedName>
</protein>
<dbReference type="AlphaFoldDB" id="A0A6G6D7F0"/>
<dbReference type="InterPro" id="IPR019616">
    <property type="entry name" value="Ycf54"/>
</dbReference>
<dbReference type="InterPro" id="IPR038409">
    <property type="entry name" value="Ycf54-like_sf"/>
</dbReference>
<evidence type="ECO:0000313" key="2">
    <source>
        <dbReference type="EMBL" id="QIE12461.1"/>
    </source>
</evidence>
<dbReference type="Pfam" id="PF10674">
    <property type="entry name" value="Ycf54"/>
    <property type="match status" value="1"/>
</dbReference>
<organism evidence="2">
    <name type="scientific">Ectocarpus siliculosus</name>
    <name type="common">Brown alga</name>
    <name type="synonym">Conferva siliculosa</name>
    <dbReference type="NCBI Taxonomy" id="2880"/>
    <lineage>
        <taxon>Eukaryota</taxon>
        <taxon>Sar</taxon>
        <taxon>Stramenopiles</taxon>
        <taxon>Ochrophyta</taxon>
        <taxon>PX clade</taxon>
        <taxon>Phaeophyceae</taxon>
        <taxon>Ectocarpales</taxon>
        <taxon>Ectocarpaceae</taxon>
        <taxon>Ectocarpus</taxon>
    </lineage>
</organism>
<gene>
    <name evidence="2" type="primary">ycf54</name>
    <name evidence="2" type="ORF">Esil_115</name>
</gene>
<dbReference type="PANTHER" id="PTHR35319:SF2">
    <property type="entry name" value="YCF54"/>
    <property type="match status" value="1"/>
</dbReference>
<name>A0A6G6D7F0_ECTSI</name>
<sequence length="172" mass="19731">MDFIMPSYSTNGKFFMNIIRRIFQRRGNNKPNPNFKEPKEMLAVKEVKQLRKLNQLKPVTYHFIIGSSTFLLKNEPLEEMLRERAQFFKREGKPITFWLVKAPEFLNSNQLSGIQDKLLKAGLSNVELTAIVSVDQSFITWLKLRLQNVAQGSFIALNGDILSPLASKVSAQ</sequence>
<dbReference type="PANTHER" id="PTHR35319">
    <property type="match status" value="1"/>
</dbReference>
<proteinExistence type="inferred from homology"/>
<evidence type="ECO:0000256" key="1">
    <source>
        <dbReference type="ARBA" id="ARBA00043978"/>
    </source>
</evidence>
<reference evidence="2" key="1">
    <citation type="journal article" date="2020" name="Sci. Rep.">
        <title>Organelle inheritance and genome architecture variation in isogamous brown algae.</title>
        <authorList>
            <person name="Choi J.W."/>
            <person name="Graf L."/>
            <person name="Peters A.F."/>
            <person name="Cock J.M."/>
            <person name="Nishitsuji K."/>
            <person name="Arimoto A."/>
            <person name="Shoguchi E."/>
            <person name="Nagasato C."/>
            <person name="Choi C.G."/>
            <person name="Yoon H.S."/>
        </authorList>
    </citation>
    <scope>NUCLEOTIDE SEQUENCE</scope>
</reference>
<geneLocation type="plastid" evidence="2"/>
<comment type="similarity">
    <text evidence="1">Belongs to the ycf54 family.</text>
</comment>
<dbReference type="Gene3D" id="3.30.70.1860">
    <property type="entry name" value="Uncharacterised protein family Ycf54"/>
    <property type="match status" value="1"/>
</dbReference>
<dbReference type="EMBL" id="MN181444">
    <property type="protein sequence ID" value="QIE12461.1"/>
    <property type="molecule type" value="Genomic_DNA"/>
</dbReference>
<accession>A0A6G6D7F0</accession>
<keyword evidence="2" id="KW-0934">Plastid</keyword>